<feature type="region of interest" description="Disordered" evidence="4">
    <location>
        <begin position="145"/>
        <end position="189"/>
    </location>
</feature>
<evidence type="ECO:0000313" key="6">
    <source>
        <dbReference type="Proteomes" id="UP001181693"/>
    </source>
</evidence>
<dbReference type="Proteomes" id="UP001181693">
    <property type="component" value="Unassembled WGS sequence"/>
</dbReference>
<comment type="subcellular location">
    <subcellularLocation>
        <location evidence="1">Nucleus</location>
        <location evidence="1">Nucleolus</location>
    </subcellularLocation>
</comment>
<dbReference type="InterPro" id="IPR028160">
    <property type="entry name" value="Slx9-like"/>
</dbReference>
<dbReference type="GO" id="GO:0030688">
    <property type="term" value="C:preribosome, small subunit precursor"/>
    <property type="evidence" value="ECO:0007669"/>
    <property type="project" value="InterPro"/>
</dbReference>
<evidence type="ECO:0000256" key="1">
    <source>
        <dbReference type="ARBA" id="ARBA00004604"/>
    </source>
</evidence>
<protein>
    <recommendedName>
        <fullName evidence="7">Protein FAM207A</fullName>
    </recommendedName>
</protein>
<name>A0AAV3AA23_PYXAD</name>
<keyword evidence="6" id="KW-1185">Reference proteome</keyword>
<organism evidence="5 6">
    <name type="scientific">Pyxicephalus adspersus</name>
    <name type="common">African bullfrog</name>
    <dbReference type="NCBI Taxonomy" id="30357"/>
    <lineage>
        <taxon>Eukaryota</taxon>
        <taxon>Metazoa</taxon>
        <taxon>Chordata</taxon>
        <taxon>Craniata</taxon>
        <taxon>Vertebrata</taxon>
        <taxon>Euteleostomi</taxon>
        <taxon>Amphibia</taxon>
        <taxon>Batrachia</taxon>
        <taxon>Anura</taxon>
        <taxon>Neobatrachia</taxon>
        <taxon>Ranoidea</taxon>
        <taxon>Pyxicephalidae</taxon>
        <taxon>Pyxicephalinae</taxon>
        <taxon>Pyxicephalus</taxon>
    </lineage>
</organism>
<sequence length="232" mass="26237">MVGKIKRVRQKLHTAAVRVSSQEENVPAVPEYKVPSEGEPHKPLAWNKQDGGKDWGILSSDIFASTKIDPNKLTQKLEVDTQSLAPVKKEEKIQLPKKEKAKQRREQWLQKIEALKLAQLAKKAQAKRKATPVVGDMQPLVDALPELSELTTTARKPRAPRKQPKDTVKKKKPEPTDYSKMRPAQKRKIMEEEISRVQELIKDPSYKANPLSAVSAHLLKRMKAEQGVLPNL</sequence>
<dbReference type="PANTHER" id="PTHR31109">
    <property type="entry name" value="PROTEIN FAM207A"/>
    <property type="match status" value="1"/>
</dbReference>
<feature type="region of interest" description="Disordered" evidence="4">
    <location>
        <begin position="19"/>
        <end position="50"/>
    </location>
</feature>
<feature type="compositionally biased region" description="Basic and acidic residues" evidence="4">
    <location>
        <begin position="163"/>
        <end position="180"/>
    </location>
</feature>
<gene>
    <name evidence="5" type="ORF">GDO54_015729</name>
</gene>
<evidence type="ECO:0000313" key="5">
    <source>
        <dbReference type="EMBL" id="DBA19987.1"/>
    </source>
</evidence>
<dbReference type="PANTHER" id="PTHR31109:SF2">
    <property type="entry name" value="RIBOSOME BIOGENESIS PROTEIN SLX9 HOMOLOG"/>
    <property type="match status" value="1"/>
</dbReference>
<keyword evidence="3" id="KW-0539">Nucleus</keyword>
<dbReference type="GO" id="GO:0030686">
    <property type="term" value="C:90S preribosome"/>
    <property type="evidence" value="ECO:0007669"/>
    <property type="project" value="InterPro"/>
</dbReference>
<evidence type="ECO:0000256" key="4">
    <source>
        <dbReference type="SAM" id="MobiDB-lite"/>
    </source>
</evidence>
<evidence type="ECO:0000256" key="3">
    <source>
        <dbReference type="ARBA" id="ARBA00023242"/>
    </source>
</evidence>
<evidence type="ECO:0000256" key="2">
    <source>
        <dbReference type="ARBA" id="ARBA00011022"/>
    </source>
</evidence>
<proteinExistence type="inferred from homology"/>
<accession>A0AAV3AA23</accession>
<dbReference type="EMBL" id="DYDO01000008">
    <property type="protein sequence ID" value="DBA19987.1"/>
    <property type="molecule type" value="Genomic_DNA"/>
</dbReference>
<dbReference type="AlphaFoldDB" id="A0AAV3AA23"/>
<dbReference type="GO" id="GO:0000462">
    <property type="term" value="P:maturation of SSU-rRNA from tricistronic rRNA transcript (SSU-rRNA, 5.8S rRNA, LSU-rRNA)"/>
    <property type="evidence" value="ECO:0007669"/>
    <property type="project" value="InterPro"/>
</dbReference>
<comment type="similarity">
    <text evidence="2">Belongs to the SLX9 family.</text>
</comment>
<dbReference type="GO" id="GO:0005730">
    <property type="term" value="C:nucleolus"/>
    <property type="evidence" value="ECO:0007669"/>
    <property type="project" value="UniProtKB-SubCell"/>
</dbReference>
<evidence type="ECO:0008006" key="7">
    <source>
        <dbReference type="Google" id="ProtNLM"/>
    </source>
</evidence>
<reference evidence="5" key="1">
    <citation type="thesis" date="2020" institute="ProQuest LLC" country="789 East Eisenhower Parkway, Ann Arbor, MI, USA">
        <title>Comparative Genomics and Chromosome Evolution.</title>
        <authorList>
            <person name="Mudd A.B."/>
        </authorList>
    </citation>
    <scope>NUCLEOTIDE SEQUENCE</scope>
    <source>
        <strain evidence="5">1538</strain>
        <tissue evidence="5">Blood</tissue>
    </source>
</reference>
<dbReference type="Pfam" id="PF15341">
    <property type="entry name" value="SLX9"/>
    <property type="match status" value="1"/>
</dbReference>
<comment type="caution">
    <text evidence="5">The sequence shown here is derived from an EMBL/GenBank/DDBJ whole genome shotgun (WGS) entry which is preliminary data.</text>
</comment>